<proteinExistence type="predicted"/>
<protein>
    <submittedName>
        <fullName evidence="1">Uncharacterized protein</fullName>
    </submittedName>
</protein>
<dbReference type="STRING" id="343013.SAMN04489707_1001153"/>
<gene>
    <name evidence="1" type="ORF">SAMN04489707_1001153</name>
</gene>
<name>A0A1I7F3R1_9BURK</name>
<sequence length="73" mass="8227">MSMQKHSHGCCADKACNDKTCMELPSGKTCGDCVHERRCCMIFGHTPSDTYCDWFPRRFAEKPAQKEGACHGR</sequence>
<reference evidence="1 2" key="1">
    <citation type="submission" date="2016-10" db="EMBL/GenBank/DDBJ databases">
        <authorList>
            <person name="de Groot N.N."/>
        </authorList>
    </citation>
    <scope>NUCLEOTIDE SEQUENCE [LARGE SCALE GENOMIC DNA]</scope>
    <source>
        <strain evidence="1 2">R-24608</strain>
    </source>
</reference>
<evidence type="ECO:0000313" key="1">
    <source>
        <dbReference type="EMBL" id="SFU30831.1"/>
    </source>
</evidence>
<evidence type="ECO:0000313" key="2">
    <source>
        <dbReference type="Proteomes" id="UP000183656"/>
    </source>
</evidence>
<dbReference type="Proteomes" id="UP000183656">
    <property type="component" value="Unassembled WGS sequence"/>
</dbReference>
<keyword evidence="2" id="KW-1185">Reference proteome</keyword>
<organism evidence="1 2">
    <name type="scientific">Paenacidovorax caeni</name>
    <dbReference type="NCBI Taxonomy" id="343013"/>
    <lineage>
        <taxon>Bacteria</taxon>
        <taxon>Pseudomonadati</taxon>
        <taxon>Pseudomonadota</taxon>
        <taxon>Betaproteobacteria</taxon>
        <taxon>Burkholderiales</taxon>
        <taxon>Comamonadaceae</taxon>
        <taxon>Paenacidovorax</taxon>
    </lineage>
</organism>
<dbReference type="EMBL" id="FPBX01000001">
    <property type="protein sequence ID" value="SFU30831.1"/>
    <property type="molecule type" value="Genomic_DNA"/>
</dbReference>
<dbReference type="AlphaFoldDB" id="A0A1I7F3R1"/>
<accession>A0A1I7F3R1</accession>